<proteinExistence type="predicted"/>
<accession>A0AC35GGA0</accession>
<protein>
    <submittedName>
        <fullName evidence="2">Uncharacterized protein</fullName>
    </submittedName>
</protein>
<dbReference type="WBParaSite" id="PS1159_v2.g476.t1">
    <property type="protein sequence ID" value="PS1159_v2.g476.t1"/>
    <property type="gene ID" value="PS1159_v2.g476"/>
</dbReference>
<dbReference type="Proteomes" id="UP000887580">
    <property type="component" value="Unplaced"/>
</dbReference>
<sequence length="285" mass="32347">MCVTFIFVCPPEYQSNWKLIILNNRDEFISRKTSKLSWKDGILAGRDEAAEEKGTWFGASKNGKIGVLLSITQPENEKSKTAPSRGAIVPDYLNSSLNLPEFCLKMAKEAKQFNGFQFRSDENVSSHPDVDDKTFSLYSLTHKYVISVEPKNWPAGIYGFGNSPPSIPYKKVEHGKQLFTNVVETFANSSEEKMIEALIEKVATDSVLCEPDPQYELQRGMPGEKIKFLTSLFVKQPPFIDYGTRSHSILLVDHEDSVTFFEKRLISGKNFDGKWETTIEKFNFD</sequence>
<reference evidence="2" key="1">
    <citation type="submission" date="2022-11" db="UniProtKB">
        <authorList>
            <consortium name="WormBaseParasite"/>
        </authorList>
    </citation>
    <scope>IDENTIFICATION</scope>
</reference>
<organism evidence="1 2">
    <name type="scientific">Panagrolaimus sp. PS1159</name>
    <dbReference type="NCBI Taxonomy" id="55785"/>
    <lineage>
        <taxon>Eukaryota</taxon>
        <taxon>Metazoa</taxon>
        <taxon>Ecdysozoa</taxon>
        <taxon>Nematoda</taxon>
        <taxon>Chromadorea</taxon>
        <taxon>Rhabditida</taxon>
        <taxon>Tylenchina</taxon>
        <taxon>Panagrolaimomorpha</taxon>
        <taxon>Panagrolaimoidea</taxon>
        <taxon>Panagrolaimidae</taxon>
        <taxon>Panagrolaimus</taxon>
    </lineage>
</organism>
<evidence type="ECO:0000313" key="2">
    <source>
        <dbReference type="WBParaSite" id="PS1159_v2.g476.t1"/>
    </source>
</evidence>
<name>A0AC35GGA0_9BILA</name>
<evidence type="ECO:0000313" key="1">
    <source>
        <dbReference type="Proteomes" id="UP000887580"/>
    </source>
</evidence>